<evidence type="ECO:0000313" key="3">
    <source>
        <dbReference type="Proteomes" id="UP001500962"/>
    </source>
</evidence>
<feature type="compositionally biased region" description="Acidic residues" evidence="1">
    <location>
        <begin position="193"/>
        <end position="209"/>
    </location>
</feature>
<reference evidence="2" key="2">
    <citation type="submission" date="2023-12" db="EMBL/GenBank/DDBJ databases">
        <authorList>
            <person name="Sun Q."/>
            <person name="Inoue M."/>
        </authorList>
    </citation>
    <scope>NUCLEOTIDE SEQUENCE</scope>
    <source>
        <strain evidence="2">JCM 12289</strain>
    </source>
</reference>
<protein>
    <submittedName>
        <fullName evidence="2">Uncharacterized protein</fullName>
    </submittedName>
</protein>
<dbReference type="RefSeq" id="WP_343749914.1">
    <property type="nucleotide sequence ID" value="NZ_BAAADN010000001.1"/>
</dbReference>
<comment type="caution">
    <text evidence="2">The sequence shown here is derived from an EMBL/GenBank/DDBJ whole genome shotgun (WGS) entry which is preliminary data.</text>
</comment>
<evidence type="ECO:0000313" key="2">
    <source>
        <dbReference type="EMBL" id="GAA0448745.1"/>
    </source>
</evidence>
<dbReference type="AlphaFoldDB" id="A0AAV3SC51"/>
<organism evidence="2 3">
    <name type="scientific">Halococcus dombrowskii</name>
    <dbReference type="NCBI Taxonomy" id="179637"/>
    <lineage>
        <taxon>Archaea</taxon>
        <taxon>Methanobacteriati</taxon>
        <taxon>Methanobacteriota</taxon>
        <taxon>Stenosarchaea group</taxon>
        <taxon>Halobacteria</taxon>
        <taxon>Halobacteriales</taxon>
        <taxon>Halococcaceae</taxon>
        <taxon>Halococcus</taxon>
    </lineage>
</organism>
<proteinExistence type="predicted"/>
<gene>
    <name evidence="2" type="ORF">GCM10008985_00020</name>
</gene>
<name>A0AAV3SC51_HALDO</name>
<evidence type="ECO:0000256" key="1">
    <source>
        <dbReference type="SAM" id="MobiDB-lite"/>
    </source>
</evidence>
<accession>A0AAV3SC51</accession>
<reference evidence="2" key="1">
    <citation type="journal article" date="2014" name="Int. J. Syst. Evol. Microbiol.">
        <title>Complete genome sequence of Corynebacterium casei LMG S-19264T (=DSM 44701T), isolated from a smear-ripened cheese.</title>
        <authorList>
            <consortium name="US DOE Joint Genome Institute (JGI-PGF)"/>
            <person name="Walter F."/>
            <person name="Albersmeier A."/>
            <person name="Kalinowski J."/>
            <person name="Ruckert C."/>
        </authorList>
    </citation>
    <scope>NUCLEOTIDE SEQUENCE</scope>
    <source>
        <strain evidence="2">JCM 12289</strain>
    </source>
</reference>
<dbReference type="Proteomes" id="UP001500962">
    <property type="component" value="Unassembled WGS sequence"/>
</dbReference>
<feature type="compositionally biased region" description="Acidic residues" evidence="1">
    <location>
        <begin position="141"/>
        <end position="166"/>
    </location>
</feature>
<dbReference type="EMBL" id="BAAADN010000001">
    <property type="protein sequence ID" value="GAA0448745.1"/>
    <property type="molecule type" value="Genomic_DNA"/>
</dbReference>
<feature type="region of interest" description="Disordered" evidence="1">
    <location>
        <begin position="141"/>
        <end position="218"/>
    </location>
</feature>
<feature type="compositionally biased region" description="Low complexity" evidence="1">
    <location>
        <begin position="180"/>
        <end position="192"/>
    </location>
</feature>
<sequence>MFAAKQLLFWDWISFNMSGQDSSETAVDSDNIDIGIGDLVLDRDTDHSDPAVVVNTPPKTADEWKAYTGTTVAEDNPEYPADASIIVVAFRNEILDEQPEMVAPDSPIPLEDLNEVGIKHYSFPVPRLRRGDPETDDFEALEDLDDIDSNSNGTDDESVSTSEDEQANPSETSETDTEPADATATDQDAGTAEVEDATDEQDQDQDQDQELQQQEQELEQELEQLTEFLRDNGIRSEIDGNVVVAEKLGQSYEITLDGEVNGGGAFQDRLEQLASEYTA</sequence>